<dbReference type="Proteomes" id="UP000193067">
    <property type="component" value="Unassembled WGS sequence"/>
</dbReference>
<sequence>MEYHYVTIRARLDALTTVQGRIGAALNELQNSHASLAEEISRLEAYLYRLATSGKFQDEAQKITPRRVLRKWARGVRNLRRPSSSGED</sequence>
<evidence type="ECO:0000313" key="2">
    <source>
        <dbReference type="EMBL" id="OSD08128.1"/>
    </source>
</evidence>
<name>A0A1Y2J3Y5_TRAC3</name>
<reference evidence="1 3" key="1">
    <citation type="journal article" date="2015" name="Biotechnol. Biofuels">
        <title>Enhanced degradation of softwood versus hardwood by the white-rot fungus Pycnoporus coccineus.</title>
        <authorList>
            <person name="Couturier M."/>
            <person name="Navarro D."/>
            <person name="Chevret D."/>
            <person name="Henrissat B."/>
            <person name="Piumi F."/>
            <person name="Ruiz-Duenas F.J."/>
            <person name="Martinez A.T."/>
            <person name="Grigoriev I.V."/>
            <person name="Riley R."/>
            <person name="Lipzen A."/>
            <person name="Berrin J.G."/>
            <person name="Master E.R."/>
            <person name="Rosso M.N."/>
        </authorList>
    </citation>
    <scope>NUCLEOTIDE SEQUENCE [LARGE SCALE GENOMIC DNA]</scope>
    <source>
        <strain evidence="1 3">BRFM310</strain>
    </source>
</reference>
<organism evidence="1 3">
    <name type="scientific">Trametes coccinea (strain BRFM310)</name>
    <name type="common">Pycnoporus coccineus</name>
    <dbReference type="NCBI Taxonomy" id="1353009"/>
    <lineage>
        <taxon>Eukaryota</taxon>
        <taxon>Fungi</taxon>
        <taxon>Dikarya</taxon>
        <taxon>Basidiomycota</taxon>
        <taxon>Agaricomycotina</taxon>
        <taxon>Agaricomycetes</taxon>
        <taxon>Polyporales</taxon>
        <taxon>Polyporaceae</taxon>
        <taxon>Trametes</taxon>
    </lineage>
</organism>
<gene>
    <name evidence="1" type="ORF">PYCCODRAFT_1463352</name>
    <name evidence="2" type="ORF">PYCCODRAFT_1463363</name>
</gene>
<accession>A0A1Y2J3Y5</accession>
<dbReference type="AlphaFoldDB" id="A0A1Y2J3Y5"/>
<protein>
    <submittedName>
        <fullName evidence="1">Uncharacterized protein</fullName>
    </submittedName>
</protein>
<evidence type="ECO:0000313" key="1">
    <source>
        <dbReference type="EMBL" id="OSD08115.1"/>
    </source>
</evidence>
<keyword evidence="3" id="KW-1185">Reference proteome</keyword>
<evidence type="ECO:0000313" key="3">
    <source>
        <dbReference type="Proteomes" id="UP000193067"/>
    </source>
</evidence>
<dbReference type="EMBL" id="KZ084087">
    <property type="protein sequence ID" value="OSD08115.1"/>
    <property type="molecule type" value="Genomic_DNA"/>
</dbReference>
<dbReference type="EMBL" id="KZ084087">
    <property type="protein sequence ID" value="OSD08128.1"/>
    <property type="molecule type" value="Genomic_DNA"/>
</dbReference>
<proteinExistence type="predicted"/>